<dbReference type="EMBL" id="CP007033">
    <property type="protein sequence ID" value="AHF11251.1"/>
    <property type="molecule type" value="Genomic_DNA"/>
</dbReference>
<reference evidence="1 2" key="1">
    <citation type="journal article" date="2013" name="Stand. Genomic Sci.">
        <title>Complete genome sequence of Dehalobacter restrictus PER-K23(T.).</title>
        <authorList>
            <person name="Kruse T."/>
            <person name="Maillard J."/>
            <person name="Goodwin L."/>
            <person name="Woyke T."/>
            <person name="Teshima H."/>
            <person name="Bruce D."/>
            <person name="Detter C."/>
            <person name="Tapia R."/>
            <person name="Han C."/>
            <person name="Huntemann M."/>
            <person name="Wei C.L."/>
            <person name="Han J."/>
            <person name="Chen A."/>
            <person name="Kyrpides N."/>
            <person name="Szeto E."/>
            <person name="Markowitz V."/>
            <person name="Ivanova N."/>
            <person name="Pagani I."/>
            <person name="Pati A."/>
            <person name="Pitluck S."/>
            <person name="Nolan M."/>
            <person name="Holliger C."/>
            <person name="Smidt H."/>
        </authorList>
    </citation>
    <scope>NUCLEOTIDE SEQUENCE [LARGE SCALE GENOMIC DNA]</scope>
    <source>
        <strain evidence="2">DSM 9455</strain>
    </source>
</reference>
<accession>A0ABN4C1M1</accession>
<sequence length="43" mass="4563">MLERGGFSPQPHLLGMNWFLAVYAAAGRPTQASLGLGGVEKCM</sequence>
<organism evidence="1 2">
    <name type="scientific">Dehalobacter restrictus (strain DSM 9455 / PER-K23)</name>
    <dbReference type="NCBI Taxonomy" id="871738"/>
    <lineage>
        <taxon>Bacteria</taxon>
        <taxon>Bacillati</taxon>
        <taxon>Bacillota</taxon>
        <taxon>Clostridia</taxon>
        <taxon>Eubacteriales</taxon>
        <taxon>Desulfitobacteriaceae</taxon>
        <taxon>Dehalobacter</taxon>
    </lineage>
</organism>
<gene>
    <name evidence="1" type="ORF">DEHRE_02895</name>
</gene>
<dbReference type="Proteomes" id="UP000018934">
    <property type="component" value="Chromosome"/>
</dbReference>
<protein>
    <submittedName>
        <fullName evidence="1">Uncharacterized protein</fullName>
    </submittedName>
</protein>
<keyword evidence="2" id="KW-1185">Reference proteome</keyword>
<proteinExistence type="predicted"/>
<evidence type="ECO:0000313" key="2">
    <source>
        <dbReference type="Proteomes" id="UP000018934"/>
    </source>
</evidence>
<evidence type="ECO:0000313" key="1">
    <source>
        <dbReference type="EMBL" id="AHF11251.1"/>
    </source>
</evidence>
<name>A0ABN4C1M1_DEHRP</name>